<dbReference type="EMBL" id="AMAH01000010">
    <property type="protein sequence ID" value="EJX56275.1"/>
    <property type="molecule type" value="Genomic_DNA"/>
</dbReference>
<accession>A0AAV3GZF3</accession>
<name>A0AAV3GZF3_ENTFC</name>
<reference evidence="1 2" key="1">
    <citation type="submission" date="2012-04" db="EMBL/GenBank/DDBJ databases">
        <authorList>
            <person name="Weinstock G."/>
            <person name="Sodergren E."/>
            <person name="Lobos E.A."/>
            <person name="Fulton L."/>
            <person name="Fulton R."/>
            <person name="Courtney L."/>
            <person name="Fronick C."/>
            <person name="O'Laughlin M."/>
            <person name="Godfrey J."/>
            <person name="Wilson R.M."/>
            <person name="Miner T."/>
            <person name="Farmer C."/>
            <person name="Delehaunty K."/>
            <person name="Cordes M."/>
            <person name="Minx P."/>
            <person name="Tomlinson C."/>
            <person name="Chen J."/>
            <person name="Wollam A."/>
            <person name="Pepin K.H."/>
            <person name="Bhonagiri V."/>
            <person name="Zhang X."/>
            <person name="Suruliraj S."/>
            <person name="Warren W."/>
            <person name="Mitreva M."/>
            <person name="Mardis E.R."/>
            <person name="Wilson R.K."/>
        </authorList>
    </citation>
    <scope>NUCLEOTIDE SEQUENCE [LARGE SCALE GENOMIC DNA]</scope>
    <source>
        <strain evidence="1 2">R496</strain>
    </source>
</reference>
<protein>
    <submittedName>
        <fullName evidence="1">Uncharacterized protein</fullName>
    </submittedName>
</protein>
<proteinExistence type="predicted"/>
<dbReference type="Proteomes" id="UP000006402">
    <property type="component" value="Unassembled WGS sequence"/>
</dbReference>
<gene>
    <name evidence="1" type="ORF">HMPREF1378_00094</name>
</gene>
<evidence type="ECO:0000313" key="1">
    <source>
        <dbReference type="EMBL" id="EJX56275.1"/>
    </source>
</evidence>
<evidence type="ECO:0000313" key="2">
    <source>
        <dbReference type="Proteomes" id="UP000006402"/>
    </source>
</evidence>
<dbReference type="AlphaFoldDB" id="A0AAV3GZF3"/>
<organism evidence="1 2">
    <name type="scientific">Enterococcus faecium R496</name>
    <dbReference type="NCBI Taxonomy" id="1134836"/>
    <lineage>
        <taxon>Bacteria</taxon>
        <taxon>Bacillati</taxon>
        <taxon>Bacillota</taxon>
        <taxon>Bacilli</taxon>
        <taxon>Lactobacillales</taxon>
        <taxon>Enterococcaceae</taxon>
        <taxon>Enterococcus</taxon>
    </lineage>
</organism>
<comment type="caution">
    <text evidence="1">The sequence shown here is derived from an EMBL/GenBank/DDBJ whole genome shotgun (WGS) entry which is preliminary data.</text>
</comment>
<sequence length="47" mass="5755">MLLESLLFKFYPYGIGKLCLEGRNIRQNKPYFFWKSGVLEQFPRRNR</sequence>